<evidence type="ECO:0000256" key="1">
    <source>
        <dbReference type="SAM" id="Coils"/>
    </source>
</evidence>
<comment type="caution">
    <text evidence="2">The sequence shown here is derived from an EMBL/GenBank/DDBJ whole genome shotgun (WGS) entry which is preliminary data.</text>
</comment>
<dbReference type="EMBL" id="VICG01000009">
    <property type="protein sequence ID" value="KAA8568312.1"/>
    <property type="molecule type" value="Genomic_DNA"/>
</dbReference>
<keyword evidence="1" id="KW-0175">Coiled coil</keyword>
<keyword evidence="3" id="KW-1185">Reference proteome</keyword>
<gene>
    <name evidence="2" type="ORF">EYC84_007348</name>
</gene>
<dbReference type="VEuPathDB" id="FungiDB:MFRU_029g00360"/>
<protein>
    <submittedName>
        <fullName evidence="2">Uncharacterized protein</fullName>
    </submittedName>
</protein>
<organism evidence="2 3">
    <name type="scientific">Monilinia fructicola</name>
    <name type="common">Brown rot fungus</name>
    <name type="synonym">Ciboria fructicola</name>
    <dbReference type="NCBI Taxonomy" id="38448"/>
    <lineage>
        <taxon>Eukaryota</taxon>
        <taxon>Fungi</taxon>
        <taxon>Dikarya</taxon>
        <taxon>Ascomycota</taxon>
        <taxon>Pezizomycotina</taxon>
        <taxon>Leotiomycetes</taxon>
        <taxon>Helotiales</taxon>
        <taxon>Sclerotiniaceae</taxon>
        <taxon>Monilinia</taxon>
    </lineage>
</organism>
<sequence length="284" mass="32119">MEEDASLQHIKDIIVNLRARFAEQKIANRIKEDVIADLSAQLEEEKTARKVNEEVIHGLRQVIGEKAVSHSSLMMVIENQQQTIACKDVIIDHEKKVKDLARGDNIPIAKTVEAAVDNNNLEYLLTHMKELEARHAIDIGILEKQSEEAQMSLKKARSEMMKMKALYDIGLGVRIRKIVNDAPRDGSIHSDVVQELRKNGNQCAHGSAPVADAVAVLHCVDKSRVIWQKRQYLLTYGIDPSVYVALREFKFGGFQQAEWENLEFDLEITPRWAIEATEMTSIPA</sequence>
<dbReference type="Proteomes" id="UP000322873">
    <property type="component" value="Unassembled WGS sequence"/>
</dbReference>
<evidence type="ECO:0000313" key="2">
    <source>
        <dbReference type="EMBL" id="KAA8568312.1"/>
    </source>
</evidence>
<feature type="coiled-coil region" evidence="1">
    <location>
        <begin position="139"/>
        <end position="166"/>
    </location>
</feature>
<dbReference type="AlphaFoldDB" id="A0A5M9JKG7"/>
<proteinExistence type="predicted"/>
<name>A0A5M9JKG7_MONFR</name>
<evidence type="ECO:0000313" key="3">
    <source>
        <dbReference type="Proteomes" id="UP000322873"/>
    </source>
</evidence>
<reference evidence="2 3" key="1">
    <citation type="submission" date="2019-06" db="EMBL/GenBank/DDBJ databases">
        <title>Genome Sequence of the Brown Rot Fungal Pathogen Monilinia fructicola.</title>
        <authorList>
            <person name="De Miccolis Angelini R.M."/>
            <person name="Landi L."/>
            <person name="Abate D."/>
            <person name="Pollastro S."/>
            <person name="Romanazzi G."/>
            <person name="Faretra F."/>
        </authorList>
    </citation>
    <scope>NUCLEOTIDE SEQUENCE [LARGE SCALE GENOMIC DNA]</scope>
    <source>
        <strain evidence="2 3">Mfrc123</strain>
    </source>
</reference>
<accession>A0A5M9JKG7</accession>